<comment type="caution">
    <text evidence="1">The sequence shown here is derived from an EMBL/GenBank/DDBJ whole genome shotgun (WGS) entry which is preliminary data.</text>
</comment>
<dbReference type="NCBIfam" id="TIGR04255">
    <property type="entry name" value="sporadTIGR04255"/>
    <property type="match status" value="1"/>
</dbReference>
<evidence type="ECO:0000313" key="1">
    <source>
        <dbReference type="EMBL" id="MBD2692284.1"/>
    </source>
</evidence>
<gene>
    <name evidence="1" type="ORF">H6G68_11030</name>
</gene>
<sequence>MASVRFTQPPLDEIVFSVEFVAPGFSSVHLGLYWESIRAEFPLQQDNIPIELEDYENNTPPLRRVWFISNDRKKIIQLQDNLFIFNWRYDQQDENPHFEEIFQNFIIQWNHLEEWWLNIAEESIEIQKYELAYVNGIDNNWGWKNAKDYAKIFNFITTEWNGFIKIPDSFDFQISFSLPNQIGALSVKVEQLSKISSDVDNEEEVTSEDFVGFQLIAAIDNANIPITNWFTSAHDYIVKAFLELTQEDAQKLWGRYDY</sequence>
<dbReference type="EMBL" id="JACJTQ010000014">
    <property type="protein sequence ID" value="MBD2692284.1"/>
    <property type="molecule type" value="Genomic_DNA"/>
</dbReference>
<accession>A0ABR8J490</accession>
<proteinExistence type="predicted"/>
<evidence type="ECO:0000313" key="2">
    <source>
        <dbReference type="Proteomes" id="UP000660381"/>
    </source>
</evidence>
<name>A0ABR8J490_9NOST</name>
<dbReference type="Proteomes" id="UP000660381">
    <property type="component" value="Unassembled WGS sequence"/>
</dbReference>
<dbReference type="RefSeq" id="WP_190906702.1">
    <property type="nucleotide sequence ID" value="NZ_JACJTQ010000014.1"/>
</dbReference>
<protein>
    <submittedName>
        <fullName evidence="1">TIGR04255 family protein</fullName>
    </submittedName>
</protein>
<dbReference type="InterPro" id="IPR026349">
    <property type="entry name" value="CHP04255"/>
</dbReference>
<organism evidence="1 2">
    <name type="scientific">Anabaena catenula FACHB-362</name>
    <dbReference type="NCBI Taxonomy" id="2692877"/>
    <lineage>
        <taxon>Bacteria</taxon>
        <taxon>Bacillati</taxon>
        <taxon>Cyanobacteriota</taxon>
        <taxon>Cyanophyceae</taxon>
        <taxon>Nostocales</taxon>
        <taxon>Nostocaceae</taxon>
        <taxon>Anabaena</taxon>
    </lineage>
</organism>
<keyword evidence="2" id="KW-1185">Reference proteome</keyword>
<reference evidence="1 2" key="1">
    <citation type="journal article" date="2020" name="ISME J.">
        <title>Comparative genomics reveals insights into cyanobacterial evolution and habitat adaptation.</title>
        <authorList>
            <person name="Chen M.Y."/>
            <person name="Teng W.K."/>
            <person name="Zhao L."/>
            <person name="Hu C.X."/>
            <person name="Zhou Y.K."/>
            <person name="Han B.P."/>
            <person name="Song L.R."/>
            <person name="Shu W.S."/>
        </authorList>
    </citation>
    <scope>NUCLEOTIDE SEQUENCE [LARGE SCALE GENOMIC DNA]</scope>
    <source>
        <strain evidence="1 2">FACHB-362</strain>
    </source>
</reference>